<keyword evidence="3" id="KW-1185">Reference proteome</keyword>
<dbReference type="InterPro" id="IPR003115">
    <property type="entry name" value="ParB_N"/>
</dbReference>
<evidence type="ECO:0000313" key="3">
    <source>
        <dbReference type="Proteomes" id="UP000011625"/>
    </source>
</evidence>
<dbReference type="PANTHER" id="PTHR33375">
    <property type="entry name" value="CHROMOSOME-PARTITIONING PROTEIN PARB-RELATED"/>
    <property type="match status" value="1"/>
</dbReference>
<evidence type="ECO:0000313" key="2">
    <source>
        <dbReference type="EMBL" id="EMA54494.1"/>
    </source>
</evidence>
<dbReference type="Proteomes" id="UP000011625">
    <property type="component" value="Unassembled WGS sequence"/>
</dbReference>
<accession>M0NBP6</accession>
<name>M0NBP6_9EURY</name>
<comment type="caution">
    <text evidence="2">The sequence shown here is derived from an EMBL/GenBank/DDBJ whole genome shotgun (WGS) entry which is preliminary data.</text>
</comment>
<dbReference type="Gene3D" id="3.90.1530.10">
    <property type="entry name" value="Conserved hypothetical protein from pyrococcus furiosus pfu- 392566-001, ParB domain"/>
    <property type="match status" value="1"/>
</dbReference>
<sequence>MAKDPFYYQLDQDYRGTRVRVHTADFTYEGWCRMFHYDQHAVLLYDVERDDAEEVGPVTISEPETIERIEAGGPIREIRVDAIRPSPYNAREYDDPDHKTFVKQTRERGHLLTFPAVRPLSDGEYETVGGHKRMEAARRAGLDDLPVRVLDLDDWEAARRFVDEHIPVQGASERNMYGQEGIDHALAQLREKWSDKRLRELTPLKPYLEEKLASTRHEAVRQGYAGSHALR</sequence>
<dbReference type="PATRIC" id="fig|1227456.3.peg.1121"/>
<dbReference type="SMART" id="SM00470">
    <property type="entry name" value="ParB"/>
    <property type="match status" value="1"/>
</dbReference>
<dbReference type="RefSeq" id="WP_005041066.1">
    <property type="nucleotide sequence ID" value="NZ_AOME01000027.1"/>
</dbReference>
<feature type="domain" description="ParB-like N-terminal" evidence="1">
    <location>
        <begin position="76"/>
        <end position="167"/>
    </location>
</feature>
<reference evidence="2 3" key="1">
    <citation type="journal article" date="2014" name="PLoS Genet.">
        <title>Phylogenetically driven sequencing of extremely halophilic archaea reveals strategies for static and dynamic osmo-response.</title>
        <authorList>
            <person name="Becker E.A."/>
            <person name="Seitzer P.M."/>
            <person name="Tritt A."/>
            <person name="Larsen D."/>
            <person name="Krusor M."/>
            <person name="Yao A.I."/>
            <person name="Wu D."/>
            <person name="Madern D."/>
            <person name="Eisen J.A."/>
            <person name="Darling A.E."/>
            <person name="Facciotti M.T."/>
        </authorList>
    </citation>
    <scope>NUCLEOTIDE SEQUENCE [LARGE SCALE GENOMIC DNA]</scope>
    <source>
        <strain evidence="2 3">DSM 8989</strain>
    </source>
</reference>
<dbReference type="SUPFAM" id="SSF110849">
    <property type="entry name" value="ParB/Sulfiredoxin"/>
    <property type="match status" value="1"/>
</dbReference>
<evidence type="ECO:0000259" key="1">
    <source>
        <dbReference type="SMART" id="SM00470"/>
    </source>
</evidence>
<gene>
    <name evidence="2" type="ORF">C450_05535</name>
</gene>
<dbReference type="AlphaFoldDB" id="M0NBP6"/>
<dbReference type="EMBL" id="AOME01000027">
    <property type="protein sequence ID" value="EMA54494.1"/>
    <property type="molecule type" value="Genomic_DNA"/>
</dbReference>
<organism evidence="2 3">
    <name type="scientific">Halococcus salifodinae DSM 8989</name>
    <dbReference type="NCBI Taxonomy" id="1227456"/>
    <lineage>
        <taxon>Archaea</taxon>
        <taxon>Methanobacteriati</taxon>
        <taxon>Methanobacteriota</taxon>
        <taxon>Stenosarchaea group</taxon>
        <taxon>Halobacteria</taxon>
        <taxon>Halobacteriales</taxon>
        <taxon>Halococcaceae</taxon>
        <taxon>Halococcus</taxon>
    </lineage>
</organism>
<dbReference type="GO" id="GO:0005694">
    <property type="term" value="C:chromosome"/>
    <property type="evidence" value="ECO:0007669"/>
    <property type="project" value="TreeGrafter"/>
</dbReference>
<dbReference type="STRING" id="1227456.C450_05535"/>
<dbReference type="OrthoDB" id="213951at2157"/>
<proteinExistence type="predicted"/>
<dbReference type="PANTHER" id="PTHR33375:SF1">
    <property type="entry name" value="CHROMOSOME-PARTITIONING PROTEIN PARB-RELATED"/>
    <property type="match status" value="1"/>
</dbReference>
<dbReference type="InterPro" id="IPR050336">
    <property type="entry name" value="Chromosome_partition/occlusion"/>
</dbReference>
<dbReference type="InterPro" id="IPR036086">
    <property type="entry name" value="ParB/Sulfiredoxin_sf"/>
</dbReference>
<dbReference type="GO" id="GO:0007059">
    <property type="term" value="P:chromosome segregation"/>
    <property type="evidence" value="ECO:0007669"/>
    <property type="project" value="TreeGrafter"/>
</dbReference>
<dbReference type="Pfam" id="PF02195">
    <property type="entry name" value="ParB_N"/>
    <property type="match status" value="1"/>
</dbReference>
<protein>
    <submittedName>
        <fullName evidence="2">ParB-like nuclease</fullName>
    </submittedName>
</protein>